<dbReference type="SUPFAM" id="SSF101941">
    <property type="entry name" value="NAC domain"/>
    <property type="match status" value="1"/>
</dbReference>
<dbReference type="InterPro" id="IPR008271">
    <property type="entry name" value="Ser/Thr_kinase_AS"/>
</dbReference>
<dbReference type="CDD" id="cd14066">
    <property type="entry name" value="STKc_IRAK"/>
    <property type="match status" value="2"/>
</dbReference>
<dbReference type="InterPro" id="IPR001611">
    <property type="entry name" value="Leu-rich_rpt"/>
</dbReference>
<evidence type="ECO:0000256" key="8">
    <source>
        <dbReference type="ARBA" id="ARBA00022729"/>
    </source>
</evidence>
<evidence type="ECO:0000256" key="19">
    <source>
        <dbReference type="ARBA" id="ARBA00023242"/>
    </source>
</evidence>
<sequence>MFSPMYLANVTTNERDVDAINAIKAQYKVKKQWTGDPCSPVEYRWAGLDCSYISEPPRITAVNLSSSELTGVISPSFSEFSAINYLDLSYNNLTGMIPDVLGDLSNLKVLYLMQTNIDKTIPPSLSRRVTDGLLQIIFDNVPPPSPSHPHNNNTIIIVISVIGGAFVLIMVVVFVWWCIWKRHPGSVPNPRKRHLEEENSLYDAPHPPQPPLKTNPYIMRFPYSQLIVITNNFARIIGKGGFGVVFRGCLETGKQVAVKLHSQSSPQGEKQFVAEVQNLTRIHHMNLVELIGYCIDGECLALVYEYMDLGSLHDHLRGKAGRTLSWSERLKIAIGAAEGLEYLHHKCHPPIIHRDIKSSNILLGPNLEAKIADFGLSKVYRGDDETNVSTNVVGTPGYVDPEYHNTLQLTAKSDVYSFGVLLFELLTGQLPLVPSSGKPHIMPRVTSILVNEPIDAIMDPRLGGQFDANSAWKVEELAEQCTQASGSQRPTMTKLKIQLEKQAMEKRSGSSYYWFWLLLQILLINVLGLHCQPPPDSTSFISIDCGIGDGTSYVDNTTGLTYVSDDAYIDLGKDYTIGSTYLSSFRLQLTTLRSFPNSTRSCYTLRPVVQYYKYLVRAYFLYGNYDGLHKANTINPLEFDVYIDVNMLMTMSIQNESYTYRAEALIVAVVNSSVSICLVNTGNGVPFISSLELRRIDSSLYTLVNDSFYLQVFARRNLGATQTIRYPTDPYDRIWTELTNAPYWTNINTTRPIEYFTNDEYRVPVAVMQTAVTPSGVGGVTDIAFHWDFADTGFRNNQFYINLYFSEFDALLPNQSRAVDIFLNGEIARADYAPPYLLADSLYSIDPLNPNDTYLWEIKPNDSFNLPPILNALEIFSPMHLENVTTNERDVDAINAIKAQYKVKKQWTGDPCSPVEYRWAGLNCSYISEPPSITAVNLSYSELTGEISPSFSELSAINYLDLSYNNLTGMIPDVLGKLSQLKVLYLMQTNIDKTIPPSLSRRVNDQLLQIIFDNAPPPSPPPSSNNKTIVIVISVIGGCFVLIMAVVLVWWCIWKRHPGSVPNPGKRHLEEKNSLYDTPNPPQPHSLTTNPHVMRFSYTQLIGITNNFAKKIGKGGFGVVLHGCLENGKQVAVKLNSQSSPQGEKQFGAEVQNLTRIHHKNLVELIGYCIHGEGLALVYEYMAQGSLHDHLIGKAGRTLSWSERLEIAIGAAEGLEYLHHKCHPPIIHRDIKSSNILLGPDLEAKIADFGLSKAYRGDDETNVSTNVVGTPGYVDPEYHNTLQLTVKSDVFSFGVLLFELLTGQIPLVPSSRKPHIMQRVTSTLVNEPIDAIMDPRFGGQFDANSAWKVEELAEQCTQASGSRRPTMTKVILELKDSLELEFGRLNMFELHRLIEVQKLIAASPQLLLEGNTYLNKPSVKTPNNIKLPQCNANSQPVEIRGRDDLHKAKHNLEQPIEDDIDGVPVVPAYEDGSKMSTQVGVSKVGQNSVFPSSLPMVPDDKQSLGVFLLCQINGYGFSGEFPGINGNVYKRHLFIELIGENERYRNGDRNEVVVGAGVVRANQRRVVEIGALGLLLHLLAVHPHSVSLDAGGAQGEAMTLLAVSFSFDKELIVDYLANKVAGKPVPSTAVVEADVYGTEPWNLLRNGDQEGYFFAKRKRKNAVGTRVDRRAGTGTWTLYSKKEESVTTLDAEGREIAVGCKSNLSFNDGKSKYSGWTLHEYELLSVAGVFQTQVLCHIKNRAGKMKKRSAADIPTTRPHESALSPECTTQTPPKRSYEAVNFPSALFPECTAQPPPKRSQPHEAALFTECTEQPPAKRVCNWQLPMFLEPSPSSCDEDQAFCAQLLASLVQLEEGNEGSNFQMFCTQQFLAPLVQLDEENEWSDFLSPWVQLGQGSDVFGSEDLDQILLGDEFDL</sequence>
<dbReference type="GO" id="GO:0004674">
    <property type="term" value="F:protein serine/threonine kinase activity"/>
    <property type="evidence" value="ECO:0007669"/>
    <property type="project" value="UniProtKB-KW"/>
</dbReference>
<dbReference type="InterPro" id="IPR036093">
    <property type="entry name" value="NAC_dom_sf"/>
</dbReference>
<keyword evidence="4" id="KW-0597">Phosphoprotein</keyword>
<organism evidence="27 28">
    <name type="scientific">Zingiber officinale</name>
    <name type="common">Ginger</name>
    <name type="synonym">Amomum zingiber</name>
    <dbReference type="NCBI Taxonomy" id="94328"/>
    <lineage>
        <taxon>Eukaryota</taxon>
        <taxon>Viridiplantae</taxon>
        <taxon>Streptophyta</taxon>
        <taxon>Embryophyta</taxon>
        <taxon>Tracheophyta</taxon>
        <taxon>Spermatophyta</taxon>
        <taxon>Magnoliopsida</taxon>
        <taxon>Liliopsida</taxon>
        <taxon>Zingiberales</taxon>
        <taxon>Zingiberaceae</taxon>
        <taxon>Zingiber</taxon>
    </lineage>
</organism>
<evidence type="ECO:0000256" key="20">
    <source>
        <dbReference type="ARBA" id="ARBA00047899"/>
    </source>
</evidence>
<dbReference type="PROSITE" id="PS00108">
    <property type="entry name" value="PROTEIN_KINASE_ST"/>
    <property type="match status" value="2"/>
</dbReference>
<dbReference type="PANTHER" id="PTHR45631:SF204">
    <property type="entry name" value="OS01G0810800 PROTEIN"/>
    <property type="match status" value="1"/>
</dbReference>
<protein>
    <recommendedName>
        <fullName evidence="2">non-specific serine/threonine protein kinase</fullName>
        <ecNumber evidence="2">2.7.11.1</ecNumber>
    </recommendedName>
</protein>
<dbReference type="Pfam" id="PF02365">
    <property type="entry name" value="NAM"/>
    <property type="match status" value="1"/>
</dbReference>
<gene>
    <name evidence="27" type="ORF">ZIOFF_031201</name>
</gene>
<keyword evidence="28" id="KW-1185">Reference proteome</keyword>
<dbReference type="Gene3D" id="2.170.150.80">
    <property type="entry name" value="NAC domain"/>
    <property type="match status" value="1"/>
</dbReference>
<evidence type="ECO:0000256" key="11">
    <source>
        <dbReference type="ARBA" id="ARBA00022777"/>
    </source>
</evidence>
<dbReference type="InterPro" id="IPR001245">
    <property type="entry name" value="Ser-Thr/Tyr_kinase_cat_dom"/>
</dbReference>
<dbReference type="InterPro" id="IPR003441">
    <property type="entry name" value="NAC-dom"/>
</dbReference>
<dbReference type="PROSITE" id="PS51005">
    <property type="entry name" value="NAC"/>
    <property type="match status" value="1"/>
</dbReference>
<comment type="caution">
    <text evidence="27">The sequence shown here is derived from an EMBL/GenBank/DDBJ whole genome shotgun (WGS) entry which is preliminary data.</text>
</comment>
<evidence type="ECO:0000256" key="24">
    <source>
        <dbReference type="SAM" id="Phobius"/>
    </source>
</evidence>
<dbReference type="PROSITE" id="PS50011">
    <property type="entry name" value="PROTEIN_KINASE_DOM"/>
    <property type="match status" value="2"/>
</dbReference>
<dbReference type="FunFam" id="1.10.510.10:FF:000095">
    <property type="entry name" value="protein STRUBBELIG-RECEPTOR FAMILY 8"/>
    <property type="match status" value="1"/>
</dbReference>
<keyword evidence="10 22" id="KW-0547">Nucleotide-binding</keyword>
<dbReference type="InterPro" id="IPR000719">
    <property type="entry name" value="Prot_kinase_dom"/>
</dbReference>
<dbReference type="FunFam" id="1.10.510.10:FF:000146">
    <property type="entry name" value="LRR receptor-like serine/threonine-protein kinase IOS1"/>
    <property type="match status" value="1"/>
</dbReference>
<keyword evidence="14" id="KW-0805">Transcription regulation</keyword>
<feature type="transmembrane region" description="Helical" evidence="24">
    <location>
        <begin position="155"/>
        <end position="179"/>
    </location>
</feature>
<feature type="domain" description="Protein kinase" evidence="25">
    <location>
        <begin position="231"/>
        <end position="515"/>
    </location>
</feature>
<evidence type="ECO:0000256" key="14">
    <source>
        <dbReference type="ARBA" id="ARBA00023015"/>
    </source>
</evidence>
<dbReference type="SMART" id="SM00220">
    <property type="entry name" value="S_TKc"/>
    <property type="match status" value="2"/>
</dbReference>
<feature type="binding site" evidence="22">
    <location>
        <position position="259"/>
    </location>
    <ligand>
        <name>ATP</name>
        <dbReference type="ChEBI" id="CHEBI:30616"/>
    </ligand>
</feature>
<dbReference type="SUPFAM" id="SSF56112">
    <property type="entry name" value="Protein kinase-like (PK-like)"/>
    <property type="match status" value="2"/>
</dbReference>
<dbReference type="EC" id="2.7.11.1" evidence="2"/>
<keyword evidence="16 24" id="KW-0472">Membrane</keyword>
<dbReference type="InterPro" id="IPR032675">
    <property type="entry name" value="LRR_dom_sf"/>
</dbReference>
<dbReference type="Gene3D" id="3.80.10.10">
    <property type="entry name" value="Ribonuclease Inhibitor"/>
    <property type="match status" value="2"/>
</dbReference>
<comment type="catalytic activity">
    <reaction evidence="20">
        <text>L-threonyl-[protein] + ATP = O-phospho-L-threonyl-[protein] + ADP + H(+)</text>
        <dbReference type="Rhea" id="RHEA:46608"/>
        <dbReference type="Rhea" id="RHEA-COMP:11060"/>
        <dbReference type="Rhea" id="RHEA-COMP:11605"/>
        <dbReference type="ChEBI" id="CHEBI:15378"/>
        <dbReference type="ChEBI" id="CHEBI:30013"/>
        <dbReference type="ChEBI" id="CHEBI:30616"/>
        <dbReference type="ChEBI" id="CHEBI:61977"/>
        <dbReference type="ChEBI" id="CHEBI:456216"/>
        <dbReference type="EC" id="2.7.11.1"/>
    </reaction>
</comment>
<evidence type="ECO:0000256" key="21">
    <source>
        <dbReference type="ARBA" id="ARBA00048679"/>
    </source>
</evidence>
<evidence type="ECO:0000256" key="5">
    <source>
        <dbReference type="ARBA" id="ARBA00022614"/>
    </source>
</evidence>
<evidence type="ECO:0000256" key="13">
    <source>
        <dbReference type="ARBA" id="ARBA00022989"/>
    </source>
</evidence>
<evidence type="ECO:0000313" key="27">
    <source>
        <dbReference type="EMBL" id="KAG6505891.1"/>
    </source>
</evidence>
<evidence type="ECO:0000259" key="26">
    <source>
        <dbReference type="PROSITE" id="PS51005"/>
    </source>
</evidence>
<dbReference type="Gene3D" id="3.30.200.20">
    <property type="entry name" value="Phosphorylase Kinase, domain 1"/>
    <property type="match status" value="2"/>
</dbReference>
<evidence type="ECO:0000256" key="18">
    <source>
        <dbReference type="ARBA" id="ARBA00023170"/>
    </source>
</evidence>
<dbReference type="InterPro" id="IPR017441">
    <property type="entry name" value="Protein_kinase_ATP_BS"/>
</dbReference>
<keyword evidence="7 24" id="KW-0812">Transmembrane</keyword>
<evidence type="ECO:0000256" key="15">
    <source>
        <dbReference type="ARBA" id="ARBA00023125"/>
    </source>
</evidence>
<keyword evidence="19" id="KW-0539">Nucleus</keyword>
<evidence type="ECO:0000256" key="16">
    <source>
        <dbReference type="ARBA" id="ARBA00023136"/>
    </source>
</evidence>
<keyword evidence="8" id="KW-0732">Signal</keyword>
<dbReference type="FunFam" id="3.30.200.20:FF:000178">
    <property type="entry name" value="serine/threonine-protein kinase PBS1-like"/>
    <property type="match status" value="1"/>
</dbReference>
<feature type="transmembrane region" description="Helical" evidence="24">
    <location>
        <begin position="1029"/>
        <end position="1053"/>
    </location>
</feature>
<dbReference type="Pfam" id="PF13855">
    <property type="entry name" value="LRR_8"/>
    <property type="match status" value="2"/>
</dbReference>
<evidence type="ECO:0000256" key="7">
    <source>
        <dbReference type="ARBA" id="ARBA00022692"/>
    </source>
</evidence>
<dbReference type="Gene3D" id="1.10.510.10">
    <property type="entry name" value="Transferase(Phosphotransferase) domain 1"/>
    <property type="match status" value="2"/>
</dbReference>
<dbReference type="PANTHER" id="PTHR45631">
    <property type="entry name" value="OS07G0107800 PROTEIN-RELATED"/>
    <property type="match status" value="1"/>
</dbReference>
<evidence type="ECO:0000256" key="22">
    <source>
        <dbReference type="PROSITE-ProRule" id="PRU10141"/>
    </source>
</evidence>
<dbReference type="PROSITE" id="PS00107">
    <property type="entry name" value="PROTEIN_KINASE_ATP"/>
    <property type="match status" value="2"/>
</dbReference>
<evidence type="ECO:0000259" key="25">
    <source>
        <dbReference type="PROSITE" id="PS50011"/>
    </source>
</evidence>
<keyword evidence="11" id="KW-0418">Kinase</keyword>
<keyword evidence="17" id="KW-0804">Transcription</keyword>
<evidence type="ECO:0000313" key="28">
    <source>
        <dbReference type="Proteomes" id="UP000734854"/>
    </source>
</evidence>
<dbReference type="FunFam" id="3.80.10.10:FF:000129">
    <property type="entry name" value="Leucine-rich repeat receptor-like kinase"/>
    <property type="match status" value="2"/>
</dbReference>
<comment type="catalytic activity">
    <reaction evidence="21">
        <text>L-seryl-[protein] + ATP = O-phospho-L-seryl-[protein] + ADP + H(+)</text>
        <dbReference type="Rhea" id="RHEA:17989"/>
        <dbReference type="Rhea" id="RHEA-COMP:9863"/>
        <dbReference type="Rhea" id="RHEA-COMP:11604"/>
        <dbReference type="ChEBI" id="CHEBI:15378"/>
        <dbReference type="ChEBI" id="CHEBI:29999"/>
        <dbReference type="ChEBI" id="CHEBI:30616"/>
        <dbReference type="ChEBI" id="CHEBI:83421"/>
        <dbReference type="ChEBI" id="CHEBI:456216"/>
        <dbReference type="EC" id="2.7.11.1"/>
    </reaction>
</comment>
<evidence type="ECO:0000256" key="1">
    <source>
        <dbReference type="ARBA" id="ARBA00004162"/>
    </source>
</evidence>
<feature type="region of interest" description="Disordered" evidence="23">
    <location>
        <begin position="1747"/>
        <end position="1774"/>
    </location>
</feature>
<feature type="domain" description="Protein kinase" evidence="25">
    <location>
        <begin position="1106"/>
        <end position="1378"/>
    </location>
</feature>
<dbReference type="Pfam" id="PF12819">
    <property type="entry name" value="Malectin_like"/>
    <property type="match status" value="1"/>
</dbReference>
<evidence type="ECO:0000256" key="3">
    <source>
        <dbReference type="ARBA" id="ARBA00022527"/>
    </source>
</evidence>
<dbReference type="SUPFAM" id="SSF52058">
    <property type="entry name" value="L domain-like"/>
    <property type="match status" value="2"/>
</dbReference>
<dbReference type="InterPro" id="IPR024788">
    <property type="entry name" value="Malectin-like_Carb-bd_dom"/>
</dbReference>
<keyword evidence="9" id="KW-0677">Repeat</keyword>
<keyword evidence="15" id="KW-0238">DNA-binding</keyword>
<dbReference type="Pfam" id="PF07714">
    <property type="entry name" value="PK_Tyr_Ser-Thr"/>
    <property type="match status" value="2"/>
</dbReference>
<evidence type="ECO:0000256" key="4">
    <source>
        <dbReference type="ARBA" id="ARBA00022553"/>
    </source>
</evidence>
<evidence type="ECO:0000256" key="17">
    <source>
        <dbReference type="ARBA" id="ARBA00023163"/>
    </source>
</evidence>
<evidence type="ECO:0000256" key="2">
    <source>
        <dbReference type="ARBA" id="ARBA00012513"/>
    </source>
</evidence>
<keyword evidence="3" id="KW-0723">Serine/threonine-protein kinase</keyword>
<evidence type="ECO:0000256" key="23">
    <source>
        <dbReference type="SAM" id="MobiDB-lite"/>
    </source>
</evidence>
<comment type="subcellular location">
    <subcellularLocation>
        <location evidence="1">Cell membrane</location>
        <topology evidence="1">Single-pass membrane protein</topology>
    </subcellularLocation>
</comment>
<keyword evidence="5" id="KW-0433">Leucine-rich repeat</keyword>
<dbReference type="GO" id="GO:0005524">
    <property type="term" value="F:ATP binding"/>
    <property type="evidence" value="ECO:0007669"/>
    <property type="project" value="UniProtKB-UniRule"/>
</dbReference>
<dbReference type="InterPro" id="IPR011009">
    <property type="entry name" value="Kinase-like_dom_sf"/>
</dbReference>
<name>A0A8J5GH84_ZINOF</name>
<dbReference type="Proteomes" id="UP000734854">
    <property type="component" value="Unassembled WGS sequence"/>
</dbReference>
<evidence type="ECO:0000256" key="10">
    <source>
        <dbReference type="ARBA" id="ARBA00022741"/>
    </source>
</evidence>
<dbReference type="GO" id="GO:0005886">
    <property type="term" value="C:plasma membrane"/>
    <property type="evidence" value="ECO:0007669"/>
    <property type="project" value="UniProtKB-SubCell"/>
</dbReference>
<evidence type="ECO:0000256" key="6">
    <source>
        <dbReference type="ARBA" id="ARBA00022679"/>
    </source>
</evidence>
<reference evidence="27 28" key="1">
    <citation type="submission" date="2020-08" db="EMBL/GenBank/DDBJ databases">
        <title>Plant Genome Project.</title>
        <authorList>
            <person name="Zhang R.-G."/>
        </authorList>
    </citation>
    <scope>NUCLEOTIDE SEQUENCE [LARGE SCALE GENOMIC DNA]</scope>
    <source>
        <tissue evidence="27">Rhizome</tissue>
    </source>
</reference>
<keyword evidence="12 22" id="KW-0067">ATP-binding</keyword>
<feature type="binding site" evidence="22">
    <location>
        <position position="1134"/>
    </location>
    <ligand>
        <name>ATP</name>
        <dbReference type="ChEBI" id="CHEBI:30616"/>
    </ligand>
</feature>
<dbReference type="GO" id="GO:0006355">
    <property type="term" value="P:regulation of DNA-templated transcription"/>
    <property type="evidence" value="ECO:0007669"/>
    <property type="project" value="InterPro"/>
</dbReference>
<dbReference type="GO" id="GO:0003677">
    <property type="term" value="F:DNA binding"/>
    <property type="evidence" value="ECO:0007669"/>
    <property type="project" value="UniProtKB-KW"/>
</dbReference>
<evidence type="ECO:0000256" key="9">
    <source>
        <dbReference type="ARBA" id="ARBA00022737"/>
    </source>
</evidence>
<evidence type="ECO:0000256" key="12">
    <source>
        <dbReference type="ARBA" id="ARBA00022840"/>
    </source>
</evidence>
<feature type="domain" description="NAC" evidence="26">
    <location>
        <begin position="1598"/>
        <end position="1741"/>
    </location>
</feature>
<accession>A0A8J5GH84</accession>
<feature type="region of interest" description="Disordered" evidence="23">
    <location>
        <begin position="1062"/>
        <end position="1087"/>
    </location>
</feature>
<keyword evidence="6" id="KW-0808">Transferase</keyword>
<proteinExistence type="predicted"/>
<keyword evidence="13 24" id="KW-1133">Transmembrane helix</keyword>
<dbReference type="EMBL" id="JACMSC010000009">
    <property type="protein sequence ID" value="KAG6505891.1"/>
    <property type="molecule type" value="Genomic_DNA"/>
</dbReference>
<keyword evidence="18" id="KW-0675">Receptor</keyword>